<comment type="caution">
    <text evidence="1">The sequence shown here is derived from an EMBL/GenBank/DDBJ whole genome shotgun (WGS) entry which is preliminary data.</text>
</comment>
<evidence type="ECO:0000313" key="2">
    <source>
        <dbReference type="Proteomes" id="UP000187283"/>
    </source>
</evidence>
<accession>A0A1R1YAD4</accession>
<dbReference type="EMBL" id="LSSN01000462">
    <property type="protein sequence ID" value="OMJ23844.1"/>
    <property type="molecule type" value="Genomic_DNA"/>
</dbReference>
<proteinExistence type="predicted"/>
<dbReference type="Proteomes" id="UP000187283">
    <property type="component" value="Unassembled WGS sequence"/>
</dbReference>
<name>A0A1R1YAD4_9FUNG</name>
<protein>
    <submittedName>
        <fullName evidence="1">Uncharacterized protein</fullName>
    </submittedName>
</protein>
<dbReference type="AlphaFoldDB" id="A0A1R1YAD4"/>
<reference evidence="1 2" key="1">
    <citation type="submission" date="2017-01" db="EMBL/GenBank/DDBJ databases">
        <authorList>
            <person name="Mah S.A."/>
            <person name="Swanson W.J."/>
            <person name="Moy G.W."/>
            <person name="Vacquier V.D."/>
        </authorList>
    </citation>
    <scope>NUCLEOTIDE SEQUENCE [LARGE SCALE GENOMIC DNA]</scope>
    <source>
        <strain evidence="1 2">GSMNP</strain>
    </source>
</reference>
<gene>
    <name evidence="1" type="ORF">AYI70_g1984</name>
</gene>
<sequence length="328" mass="37263">MMSNQLLEDIKFLNSLTNELKAFQENLSLNEKDSLNSLEPSRSIPLFDRDGNVSRPIRKSCGQSSSLPDITNNSWFSINPLSYFTANSDTFVSPDIYDSFLKKDSPEKIVHVFDSFDDTISFSQPSILKNTCISDFDSTIDYFEERLSKDKVTSLNSAQSNLYFALGSGKKTIILRIEEILKLKNIFHYFNFIDNEGYPINQKNSIISDKSINECIDQNTINNSNDFIEYTKKTNNENLNLINQINSKSKNLENPLIIDSLITNGINSKNLPPSYLYDSNISLPETEYNFAKENARTLLYSIFSSSISLTIDGSLSYLLSPSCVLCWF</sequence>
<keyword evidence="2" id="KW-1185">Reference proteome</keyword>
<evidence type="ECO:0000313" key="1">
    <source>
        <dbReference type="EMBL" id="OMJ23844.1"/>
    </source>
</evidence>
<organism evidence="1 2">
    <name type="scientific">Smittium culicis</name>
    <dbReference type="NCBI Taxonomy" id="133412"/>
    <lineage>
        <taxon>Eukaryota</taxon>
        <taxon>Fungi</taxon>
        <taxon>Fungi incertae sedis</taxon>
        <taxon>Zoopagomycota</taxon>
        <taxon>Kickxellomycotina</taxon>
        <taxon>Harpellomycetes</taxon>
        <taxon>Harpellales</taxon>
        <taxon>Legeriomycetaceae</taxon>
        <taxon>Smittium</taxon>
    </lineage>
</organism>